<protein>
    <submittedName>
        <fullName evidence="3">ThiF family adenylyltransferase</fullName>
    </submittedName>
</protein>
<reference evidence="3 4" key="1">
    <citation type="submission" date="2024-09" db="EMBL/GenBank/DDBJ databases">
        <authorList>
            <person name="Sun Q."/>
            <person name="Mori K."/>
        </authorList>
    </citation>
    <scope>NUCLEOTIDE SEQUENCE [LARGE SCALE GENOMIC DNA]</scope>
    <source>
        <strain evidence="3 4">CCM 4839</strain>
    </source>
</reference>
<dbReference type="InterPro" id="IPR000594">
    <property type="entry name" value="ThiF_NAD_FAD-bd"/>
</dbReference>
<dbReference type="SUPFAM" id="SSF69572">
    <property type="entry name" value="Activating enzymes of the ubiquitin-like proteins"/>
    <property type="match status" value="1"/>
</dbReference>
<dbReference type="PANTHER" id="PTHR10953:SF102">
    <property type="entry name" value="ADENYLYLTRANSFERASE AND SULFURTRANSFERASE MOCS3"/>
    <property type="match status" value="1"/>
</dbReference>
<dbReference type="RefSeq" id="WP_256555201.1">
    <property type="nucleotide sequence ID" value="NZ_JANHOF010000003.1"/>
</dbReference>
<feature type="domain" description="THIF-type NAD/FAD binding fold" evidence="2">
    <location>
        <begin position="21"/>
        <end position="257"/>
    </location>
</feature>
<sequence>MRSKRRAARFMHNDDQWKDRYSRQTRFTPIGQAGQDRLREAAILIVGCGALGASLAQHMVRAGVGTVRLADRDYVEPSNLQRQMLFDEEDALAALPKAVAASNKLRRINSDVNIEPHVVDVTARNAAKLTKGIMLVLDGTDNVQTRLALSDCCFQSGIPLLYGGIAGSQGMSATLIPGETACLRCLIGGAEEGEAGETCETIGVISPIVDWIAALQAAEALKWLTGSRDALRRTWLSADLWPFQLFESNLPKPSVSCSYCSRSAVSMLTIRKMAKRKQRWDSTRGSDTVINGSAAEGSREESRGAERSREADLPSEVAHPTDDSKAAAHLGESIERDSPIRTAMLCGRDTVQVSMGRTIDLSMAEQYMAAHGLLVTSNPYLVRVQVQEGERLVLFPDGRILVQGTQDTSLAAALCDRYVQGIEEAAITANRLNRAGGQERS</sequence>
<dbReference type="GO" id="GO:0016779">
    <property type="term" value="F:nucleotidyltransferase activity"/>
    <property type="evidence" value="ECO:0007669"/>
    <property type="project" value="UniProtKB-KW"/>
</dbReference>
<feature type="compositionally biased region" description="Basic and acidic residues" evidence="1">
    <location>
        <begin position="297"/>
        <end position="312"/>
    </location>
</feature>
<proteinExistence type="predicted"/>
<dbReference type="InterPro" id="IPR035985">
    <property type="entry name" value="Ubiquitin-activating_enz"/>
</dbReference>
<evidence type="ECO:0000313" key="3">
    <source>
        <dbReference type="EMBL" id="MFC0392344.1"/>
    </source>
</evidence>
<dbReference type="EMBL" id="JBHLVF010000017">
    <property type="protein sequence ID" value="MFC0392344.1"/>
    <property type="molecule type" value="Genomic_DNA"/>
</dbReference>
<name>A0ABV6J8X2_9BACL</name>
<keyword evidence="4" id="KW-1185">Reference proteome</keyword>
<evidence type="ECO:0000259" key="2">
    <source>
        <dbReference type="Pfam" id="PF00899"/>
    </source>
</evidence>
<feature type="region of interest" description="Disordered" evidence="1">
    <location>
        <begin position="278"/>
        <end position="333"/>
    </location>
</feature>
<keyword evidence="3" id="KW-0808">Transferase</keyword>
<dbReference type="Proteomes" id="UP001589818">
    <property type="component" value="Unassembled WGS sequence"/>
</dbReference>
<evidence type="ECO:0000313" key="4">
    <source>
        <dbReference type="Proteomes" id="UP001589818"/>
    </source>
</evidence>
<accession>A0ABV6J8X2</accession>
<feature type="compositionally biased region" description="Basic and acidic residues" evidence="1">
    <location>
        <begin position="319"/>
        <end position="333"/>
    </location>
</feature>
<dbReference type="Gene3D" id="3.40.50.720">
    <property type="entry name" value="NAD(P)-binding Rossmann-like Domain"/>
    <property type="match status" value="1"/>
</dbReference>
<comment type="caution">
    <text evidence="3">The sequence shown here is derived from an EMBL/GenBank/DDBJ whole genome shotgun (WGS) entry which is preliminary data.</text>
</comment>
<dbReference type="CDD" id="cd00757">
    <property type="entry name" value="ThiF_MoeB_HesA_family"/>
    <property type="match status" value="1"/>
</dbReference>
<dbReference type="Pfam" id="PF00899">
    <property type="entry name" value="ThiF"/>
    <property type="match status" value="1"/>
</dbReference>
<gene>
    <name evidence="3" type="ORF">ACFFJ8_13305</name>
</gene>
<dbReference type="InterPro" id="IPR045886">
    <property type="entry name" value="ThiF/MoeB/HesA"/>
</dbReference>
<dbReference type="PANTHER" id="PTHR10953">
    <property type="entry name" value="UBIQUITIN-ACTIVATING ENZYME E1"/>
    <property type="match status" value="1"/>
</dbReference>
<organism evidence="3 4">
    <name type="scientific">Paenibacillus mendelii</name>
    <dbReference type="NCBI Taxonomy" id="206163"/>
    <lineage>
        <taxon>Bacteria</taxon>
        <taxon>Bacillati</taxon>
        <taxon>Bacillota</taxon>
        <taxon>Bacilli</taxon>
        <taxon>Bacillales</taxon>
        <taxon>Paenibacillaceae</taxon>
        <taxon>Paenibacillus</taxon>
    </lineage>
</organism>
<keyword evidence="3" id="KW-0548">Nucleotidyltransferase</keyword>
<evidence type="ECO:0000256" key="1">
    <source>
        <dbReference type="SAM" id="MobiDB-lite"/>
    </source>
</evidence>